<dbReference type="EMBL" id="JBBHJY010000013">
    <property type="protein sequence ID" value="MEJ6012032.1"/>
    <property type="molecule type" value="Genomic_DNA"/>
</dbReference>
<organism evidence="1 2">
    <name type="scientific">Novosphingobium aquae</name>
    <dbReference type="NCBI Taxonomy" id="3133435"/>
    <lineage>
        <taxon>Bacteria</taxon>
        <taxon>Pseudomonadati</taxon>
        <taxon>Pseudomonadota</taxon>
        <taxon>Alphaproteobacteria</taxon>
        <taxon>Sphingomonadales</taxon>
        <taxon>Sphingomonadaceae</taxon>
        <taxon>Novosphingobium</taxon>
    </lineage>
</organism>
<comment type="caution">
    <text evidence="1">The sequence shown here is derived from an EMBL/GenBank/DDBJ whole genome shotgun (WGS) entry which is preliminary data.</text>
</comment>
<dbReference type="RefSeq" id="WP_339969832.1">
    <property type="nucleotide sequence ID" value="NZ_JBBHJY010000013.1"/>
</dbReference>
<accession>A0ABU8SDI5</accession>
<name>A0ABU8SDI5_9SPHN</name>
<protein>
    <submittedName>
        <fullName evidence="1">Uncharacterized protein</fullName>
    </submittedName>
</protein>
<keyword evidence="2" id="KW-1185">Reference proteome</keyword>
<dbReference type="Proteomes" id="UP001379235">
    <property type="component" value="Unassembled WGS sequence"/>
</dbReference>
<evidence type="ECO:0000313" key="2">
    <source>
        <dbReference type="Proteomes" id="UP001379235"/>
    </source>
</evidence>
<sequence>MKGAVAARLIYRPGMTAEEELAPVLSLLRREHDVLPFLGQQLGAARAAFRLLPDETFGQLATSPDFRPPELGGPPIWLQLEAEGGASGVLIVVRPRADGELWAITPGARAGGDSNLI</sequence>
<gene>
    <name evidence="1" type="ORF">WG900_19175</name>
</gene>
<evidence type="ECO:0000313" key="1">
    <source>
        <dbReference type="EMBL" id="MEJ6012032.1"/>
    </source>
</evidence>
<proteinExistence type="predicted"/>
<reference evidence="1 2" key="1">
    <citation type="submission" date="2024-03" db="EMBL/GenBank/DDBJ databases">
        <authorList>
            <person name="Jo J.-H."/>
        </authorList>
    </citation>
    <scope>NUCLEOTIDE SEQUENCE [LARGE SCALE GENOMIC DNA]</scope>
    <source>
        <strain evidence="1 2">AS3R-12</strain>
    </source>
</reference>